<evidence type="ECO:0000313" key="2">
    <source>
        <dbReference type="EMBL" id="KXG30036.1"/>
    </source>
</evidence>
<feature type="compositionally biased region" description="Acidic residues" evidence="1">
    <location>
        <begin position="64"/>
        <end position="82"/>
    </location>
</feature>
<dbReference type="Gramene" id="KXG30036">
    <property type="protein sequence ID" value="KXG30036"/>
    <property type="gene ID" value="SORBI_3004G126500"/>
</dbReference>
<dbReference type="Proteomes" id="UP000000768">
    <property type="component" value="Chromosome 4"/>
</dbReference>
<keyword evidence="3" id="KW-1185">Reference proteome</keyword>
<sequence length="82" mass="7856">MVGGLEGDEGGWLFGGYIGAVVGVLEGGGGKLLLGGVTGGLDFGGGGYCCGGVSWGLEDCGGVPEEEGGPDESLDGDGDSWS</sequence>
<accession>A0A194YPB7</accession>
<reference evidence="3" key="2">
    <citation type="journal article" date="2018" name="Plant J.">
        <title>The Sorghum bicolor reference genome: improved assembly, gene annotations, a transcriptome atlas, and signatures of genome organization.</title>
        <authorList>
            <person name="McCormick R.F."/>
            <person name="Truong S.K."/>
            <person name="Sreedasyam A."/>
            <person name="Jenkins J."/>
            <person name="Shu S."/>
            <person name="Sims D."/>
            <person name="Kennedy M."/>
            <person name="Amirebrahimi M."/>
            <person name="Weers B.D."/>
            <person name="McKinley B."/>
            <person name="Mattison A."/>
            <person name="Morishige D.T."/>
            <person name="Grimwood J."/>
            <person name="Schmutz J."/>
            <person name="Mullet J.E."/>
        </authorList>
    </citation>
    <scope>NUCLEOTIDE SEQUENCE [LARGE SCALE GENOMIC DNA]</scope>
    <source>
        <strain evidence="3">cv. BTx623</strain>
    </source>
</reference>
<feature type="region of interest" description="Disordered" evidence="1">
    <location>
        <begin position="61"/>
        <end position="82"/>
    </location>
</feature>
<reference evidence="2 3" key="1">
    <citation type="journal article" date="2009" name="Nature">
        <title>The Sorghum bicolor genome and the diversification of grasses.</title>
        <authorList>
            <person name="Paterson A.H."/>
            <person name="Bowers J.E."/>
            <person name="Bruggmann R."/>
            <person name="Dubchak I."/>
            <person name="Grimwood J."/>
            <person name="Gundlach H."/>
            <person name="Haberer G."/>
            <person name="Hellsten U."/>
            <person name="Mitros T."/>
            <person name="Poliakov A."/>
            <person name="Schmutz J."/>
            <person name="Spannagl M."/>
            <person name="Tang H."/>
            <person name="Wang X."/>
            <person name="Wicker T."/>
            <person name="Bharti A.K."/>
            <person name="Chapman J."/>
            <person name="Feltus F.A."/>
            <person name="Gowik U."/>
            <person name="Grigoriev I.V."/>
            <person name="Lyons E."/>
            <person name="Maher C.A."/>
            <person name="Martis M."/>
            <person name="Narechania A."/>
            <person name="Otillar R.P."/>
            <person name="Penning B.W."/>
            <person name="Salamov A.A."/>
            <person name="Wang Y."/>
            <person name="Zhang L."/>
            <person name="Carpita N.C."/>
            <person name="Freeling M."/>
            <person name="Gingle A.R."/>
            <person name="Hash C.T."/>
            <person name="Keller B."/>
            <person name="Klein P."/>
            <person name="Kresovich S."/>
            <person name="McCann M.C."/>
            <person name="Ming R."/>
            <person name="Peterson D.G."/>
            <person name="Mehboob-ur-Rahman"/>
            <person name="Ware D."/>
            <person name="Westhoff P."/>
            <person name="Mayer K.F."/>
            <person name="Messing J."/>
            <person name="Rokhsar D.S."/>
        </authorList>
    </citation>
    <scope>NUCLEOTIDE SEQUENCE [LARGE SCALE GENOMIC DNA]</scope>
    <source>
        <strain evidence="3">cv. BTx623</strain>
    </source>
</reference>
<gene>
    <name evidence="2" type="ORF">SORBI_3004G126500</name>
</gene>
<evidence type="ECO:0000256" key="1">
    <source>
        <dbReference type="SAM" id="MobiDB-lite"/>
    </source>
</evidence>
<evidence type="ECO:0000313" key="3">
    <source>
        <dbReference type="Proteomes" id="UP000000768"/>
    </source>
</evidence>
<dbReference type="AlphaFoldDB" id="A0A194YPB7"/>
<dbReference type="EMBL" id="CM000763">
    <property type="protein sequence ID" value="KXG30036.1"/>
    <property type="molecule type" value="Genomic_DNA"/>
</dbReference>
<proteinExistence type="predicted"/>
<dbReference type="InParanoid" id="A0A194YPB7"/>
<protein>
    <submittedName>
        <fullName evidence="2">Uncharacterized protein</fullName>
    </submittedName>
</protein>
<name>A0A194YPB7_SORBI</name>
<organism evidence="2 3">
    <name type="scientific">Sorghum bicolor</name>
    <name type="common">Sorghum</name>
    <name type="synonym">Sorghum vulgare</name>
    <dbReference type="NCBI Taxonomy" id="4558"/>
    <lineage>
        <taxon>Eukaryota</taxon>
        <taxon>Viridiplantae</taxon>
        <taxon>Streptophyta</taxon>
        <taxon>Embryophyta</taxon>
        <taxon>Tracheophyta</taxon>
        <taxon>Spermatophyta</taxon>
        <taxon>Magnoliopsida</taxon>
        <taxon>Liliopsida</taxon>
        <taxon>Poales</taxon>
        <taxon>Poaceae</taxon>
        <taxon>PACMAD clade</taxon>
        <taxon>Panicoideae</taxon>
        <taxon>Andropogonodae</taxon>
        <taxon>Andropogoneae</taxon>
        <taxon>Sorghinae</taxon>
        <taxon>Sorghum</taxon>
    </lineage>
</organism>